<dbReference type="PANTHER" id="PTHR12304:SF4">
    <property type="entry name" value="URIDINE NUCLEOSIDASE"/>
    <property type="match status" value="1"/>
</dbReference>
<evidence type="ECO:0000256" key="1">
    <source>
        <dbReference type="ARBA" id="ARBA00009176"/>
    </source>
</evidence>
<dbReference type="InterPro" id="IPR001910">
    <property type="entry name" value="Inosine/uridine_hydrolase_dom"/>
</dbReference>
<dbReference type="GO" id="GO:0008477">
    <property type="term" value="F:purine nucleosidase activity"/>
    <property type="evidence" value="ECO:0007669"/>
    <property type="project" value="TreeGrafter"/>
</dbReference>
<evidence type="ECO:0000313" key="6">
    <source>
        <dbReference type="Proteomes" id="UP000811619"/>
    </source>
</evidence>
<dbReference type="Pfam" id="PF01156">
    <property type="entry name" value="IU_nuc_hydro"/>
    <property type="match status" value="1"/>
</dbReference>
<dbReference type="GO" id="GO:0006152">
    <property type="term" value="P:purine nucleoside catabolic process"/>
    <property type="evidence" value="ECO:0007669"/>
    <property type="project" value="TreeGrafter"/>
</dbReference>
<comment type="caution">
    <text evidence="5">The sequence shown here is derived from an EMBL/GenBank/DDBJ whole genome shotgun (WGS) entry which is preliminary data.</text>
</comment>
<sequence length="384" mass="41297">MGCLHGHVPVPVPVWLDCDPGHDDVFAMLLAAYHPGIKLLGISTVFGNAPLDRTTRNAASVLTAIGKHNDIPLHRGSAKALERPAVHAPDVHGESGLDGTDLLPAPQCKPLATPAVEAMYEAVMAQPAGTACIVATGSLTNVAAALRKYPDMTAHIRGLSLMGGSLGGGFSDAVMGMVDNEPRIGNITPWAEFNIFIDPEAAAEVFHNPDVARKTTVVPLDLSHQVLATDEVRSLLLYGQDASQDGLGKTTLRRMLVELLYFFAKTYADVFGITTGPPLHDPIAVAAVLIGTSHEIPFREWDSAKSVSPPYKERFEVTVITEGTCAQAKDGHTQTGRTIARLLPPGEEGVRIPRTLDVARFWQVTEECISRADERNRVLGKENW</sequence>
<accession>A0A8K0J351</accession>
<protein>
    <recommendedName>
        <fullName evidence="4">Inosine/uridine-preferring nucleoside hydrolase domain-containing protein</fullName>
    </recommendedName>
</protein>
<dbReference type="OrthoDB" id="432381at2759"/>
<feature type="domain" description="Inosine/uridine-preferring nucleoside hydrolase" evidence="4">
    <location>
        <begin position="14"/>
        <end position="363"/>
    </location>
</feature>
<keyword evidence="2" id="KW-0378">Hydrolase</keyword>
<dbReference type="AlphaFoldDB" id="A0A8K0J351"/>
<evidence type="ECO:0000313" key="5">
    <source>
        <dbReference type="EMBL" id="KAG5917206.1"/>
    </source>
</evidence>
<comment type="similarity">
    <text evidence="1">Belongs to the IUNH family.</text>
</comment>
<gene>
    <name evidence="5" type="ORF">E4U42_007336</name>
</gene>
<keyword evidence="6" id="KW-1185">Reference proteome</keyword>
<dbReference type="Gene3D" id="3.90.245.10">
    <property type="entry name" value="Ribonucleoside hydrolase-like"/>
    <property type="match status" value="1"/>
</dbReference>
<evidence type="ECO:0000259" key="4">
    <source>
        <dbReference type="Pfam" id="PF01156"/>
    </source>
</evidence>
<dbReference type="PANTHER" id="PTHR12304">
    <property type="entry name" value="INOSINE-URIDINE PREFERRING NUCLEOSIDE HYDROLASE"/>
    <property type="match status" value="1"/>
</dbReference>
<dbReference type="Proteomes" id="UP000811619">
    <property type="component" value="Unassembled WGS sequence"/>
</dbReference>
<keyword evidence="3" id="KW-0326">Glycosidase</keyword>
<dbReference type="GO" id="GO:0005829">
    <property type="term" value="C:cytosol"/>
    <property type="evidence" value="ECO:0007669"/>
    <property type="project" value="TreeGrafter"/>
</dbReference>
<dbReference type="InterPro" id="IPR036452">
    <property type="entry name" value="Ribo_hydro-like"/>
</dbReference>
<reference evidence="5" key="1">
    <citation type="journal article" date="2020" name="bioRxiv">
        <title>Whole genome comparisons of ergot fungi reveals the divergence and evolution of species within the genus Claviceps are the result of varying mechanisms driving genome evolution and host range expansion.</title>
        <authorList>
            <person name="Wyka S.A."/>
            <person name="Mondo S.J."/>
            <person name="Liu M."/>
            <person name="Dettman J."/>
            <person name="Nalam V."/>
            <person name="Broders K.D."/>
        </authorList>
    </citation>
    <scope>NUCLEOTIDE SEQUENCE</scope>
    <source>
        <strain evidence="5">CCC 489</strain>
    </source>
</reference>
<evidence type="ECO:0000256" key="2">
    <source>
        <dbReference type="ARBA" id="ARBA00022801"/>
    </source>
</evidence>
<proteinExistence type="inferred from homology"/>
<dbReference type="EMBL" id="SRPY01000829">
    <property type="protein sequence ID" value="KAG5917206.1"/>
    <property type="molecule type" value="Genomic_DNA"/>
</dbReference>
<dbReference type="CDD" id="cd02651">
    <property type="entry name" value="nuc_hydro_IU_UC_XIUA"/>
    <property type="match status" value="1"/>
</dbReference>
<name>A0A8K0J351_9HYPO</name>
<organism evidence="5 6">
    <name type="scientific">Claviceps africana</name>
    <dbReference type="NCBI Taxonomy" id="83212"/>
    <lineage>
        <taxon>Eukaryota</taxon>
        <taxon>Fungi</taxon>
        <taxon>Dikarya</taxon>
        <taxon>Ascomycota</taxon>
        <taxon>Pezizomycotina</taxon>
        <taxon>Sordariomycetes</taxon>
        <taxon>Hypocreomycetidae</taxon>
        <taxon>Hypocreales</taxon>
        <taxon>Clavicipitaceae</taxon>
        <taxon>Claviceps</taxon>
    </lineage>
</organism>
<dbReference type="InterPro" id="IPR023186">
    <property type="entry name" value="IUNH"/>
</dbReference>
<evidence type="ECO:0000256" key="3">
    <source>
        <dbReference type="ARBA" id="ARBA00023295"/>
    </source>
</evidence>
<dbReference type="SUPFAM" id="SSF53590">
    <property type="entry name" value="Nucleoside hydrolase"/>
    <property type="match status" value="1"/>
</dbReference>